<dbReference type="Gene3D" id="2.30.40.10">
    <property type="entry name" value="Urease, subunit C, domain 1"/>
    <property type="match status" value="1"/>
</dbReference>
<dbReference type="InterPro" id="IPR032466">
    <property type="entry name" value="Metal_Hydrolase"/>
</dbReference>
<dbReference type="RefSeq" id="WP_279242337.1">
    <property type="nucleotide sequence ID" value="NZ_CP036501.1"/>
</dbReference>
<dbReference type="SUPFAM" id="SSF51338">
    <property type="entry name" value="Composite domain of metallo-dependent hydrolases"/>
    <property type="match status" value="1"/>
</dbReference>
<feature type="chain" id="PRO_5045071775" evidence="1">
    <location>
        <begin position="28"/>
        <end position="562"/>
    </location>
</feature>
<dbReference type="Pfam" id="PF07969">
    <property type="entry name" value="Amidohydro_3"/>
    <property type="match status" value="1"/>
</dbReference>
<dbReference type="CDD" id="cd01300">
    <property type="entry name" value="YtcJ_like"/>
    <property type="match status" value="1"/>
</dbReference>
<dbReference type="EMBL" id="CP036501">
    <property type="protein sequence ID" value="UZP73542.1"/>
    <property type="molecule type" value="Genomic_DNA"/>
</dbReference>
<dbReference type="Gene3D" id="3.20.20.140">
    <property type="entry name" value="Metal-dependent hydrolases"/>
    <property type="match status" value="1"/>
</dbReference>
<evidence type="ECO:0000313" key="4">
    <source>
        <dbReference type="Proteomes" id="UP001317963"/>
    </source>
</evidence>
<dbReference type="Gene3D" id="3.10.310.70">
    <property type="match status" value="1"/>
</dbReference>
<dbReference type="PANTHER" id="PTHR22642:SF2">
    <property type="entry name" value="PROTEIN LONG AFTER FAR-RED 3"/>
    <property type="match status" value="1"/>
</dbReference>
<dbReference type="SUPFAM" id="SSF51556">
    <property type="entry name" value="Metallo-dependent hydrolases"/>
    <property type="match status" value="1"/>
</dbReference>
<dbReference type="InterPro" id="IPR011059">
    <property type="entry name" value="Metal-dep_hydrolase_composite"/>
</dbReference>
<keyword evidence="4" id="KW-1185">Reference proteome</keyword>
<dbReference type="Proteomes" id="UP001317963">
    <property type="component" value="Chromosome"/>
</dbReference>
<organism evidence="3 4">
    <name type="scientific">Candidatus Paraluminiphilus aquimaris</name>
    <dbReference type="NCBI Taxonomy" id="2518994"/>
    <lineage>
        <taxon>Bacteria</taxon>
        <taxon>Pseudomonadati</taxon>
        <taxon>Pseudomonadota</taxon>
        <taxon>Gammaproteobacteria</taxon>
        <taxon>Cellvibrionales</taxon>
        <taxon>Halieaceae</taxon>
        <taxon>Candidatus Paraluminiphilus</taxon>
    </lineage>
</organism>
<reference evidence="3 4" key="1">
    <citation type="submission" date="2019-02" db="EMBL/GenBank/DDBJ databases">
        <title>Halieaceae_genomes.</title>
        <authorList>
            <person name="Li S.-H."/>
        </authorList>
    </citation>
    <scope>NUCLEOTIDE SEQUENCE [LARGE SCALE GENOMIC DNA]</scope>
    <source>
        <strain evidence="3 4">JH123</strain>
    </source>
</reference>
<evidence type="ECO:0000259" key="2">
    <source>
        <dbReference type="Pfam" id="PF07969"/>
    </source>
</evidence>
<accession>A0ABY6Q2W9</accession>
<keyword evidence="1" id="KW-0732">Signal</keyword>
<dbReference type="InterPro" id="IPR013108">
    <property type="entry name" value="Amidohydro_3"/>
</dbReference>
<name>A0ABY6Q2W9_9GAMM</name>
<sequence>MRTSLQRMLTAFLTTLSMTALSNASVADDLLITGTIYTANDDSPIVEAVVVSNGRFSYVGSLEGARLAASGPVKEIELDSRIAYPGFIESHGHLSSLGESITNLDLNGVDSYQTIVGMVADAAAKAAPGQVIKGRGWHQSKWQSQPKITVDGFPTHRSLSEVSPNNPVFLGHANGHSALINQAAMDEINLSFTTTPPEGGVIVKDTRGNPTGILHENAIDLAYPLIALSVDSAKAAILSAQRHAFRWGITNFHDAGAGKTDIKAQQMLNDSGDLKLRVYTMVSAQDEALSDYWLARAPLIAKDDSRLTIRSFKAVMDGALGSRTAWLHAPYTDDPGTSGVQTFDEDRLIDIMKRSVKYGWQINTHAIGDKANTVVLDAIEAAQLAPYDHRARIEHSQHLICSDINRFADLGVIASIQTIHMSSDRPWAIDRLGQERIETGAYIWRDLLNAGVHLANGTDVPVEPINPLANFYAAVARKTLKGTPEGGFELSQRMTREETLKSMTLWNAFAGFEEDQLGSIEVGKQADITVLDRDIMTVEESDILSTNVAMTIVSGEIVYEAP</sequence>
<protein>
    <submittedName>
        <fullName evidence="3">Amidohydrolase</fullName>
    </submittedName>
</protein>
<dbReference type="InterPro" id="IPR033932">
    <property type="entry name" value="YtcJ-like"/>
</dbReference>
<feature type="signal peptide" evidence="1">
    <location>
        <begin position="1"/>
        <end position="27"/>
    </location>
</feature>
<evidence type="ECO:0000256" key="1">
    <source>
        <dbReference type="SAM" id="SignalP"/>
    </source>
</evidence>
<feature type="domain" description="Amidohydrolase 3" evidence="2">
    <location>
        <begin position="75"/>
        <end position="559"/>
    </location>
</feature>
<dbReference type="PANTHER" id="PTHR22642">
    <property type="entry name" value="IMIDAZOLONEPROPIONASE"/>
    <property type="match status" value="1"/>
</dbReference>
<gene>
    <name evidence="3" type="ORF">E0F26_01800</name>
</gene>
<proteinExistence type="predicted"/>
<evidence type="ECO:0000313" key="3">
    <source>
        <dbReference type="EMBL" id="UZP73542.1"/>
    </source>
</evidence>